<keyword evidence="2" id="KW-0378">Hydrolase</keyword>
<dbReference type="GO" id="GO:0006508">
    <property type="term" value="P:proteolysis"/>
    <property type="evidence" value="ECO:0007669"/>
    <property type="project" value="UniProtKB-KW"/>
</dbReference>
<organism evidence="3 4">
    <name type="scientific">Steinernema hermaphroditum</name>
    <dbReference type="NCBI Taxonomy" id="289476"/>
    <lineage>
        <taxon>Eukaryota</taxon>
        <taxon>Metazoa</taxon>
        <taxon>Ecdysozoa</taxon>
        <taxon>Nematoda</taxon>
        <taxon>Chromadorea</taxon>
        <taxon>Rhabditida</taxon>
        <taxon>Tylenchina</taxon>
        <taxon>Panagrolaimomorpha</taxon>
        <taxon>Strongyloidoidea</taxon>
        <taxon>Steinernematidae</taxon>
        <taxon>Steinernema</taxon>
    </lineage>
</organism>
<dbReference type="PROSITE" id="PS00131">
    <property type="entry name" value="CARBOXYPEPT_SER_SER"/>
    <property type="match status" value="1"/>
</dbReference>
<sequence>MAVVLLHYGVYVFRYLSRANEVKNAHCPDGKTLFENVYSWNKGYNMIFLEGPRGVGFSYQEPNVSIDTTYNDNLSAIDYYNALLDFFTVYPELLDRDFYVTGESYGGVYVPTLIQHILKEQNLSLPSFANFKGFVVGNGLMSSIQNVRSLPDYMYFHGMVGSEEWNQLAGCCKNPDGLSKADCHYDDFVTIPRFGTFIPKHNASDPNVEKCGKIIENIASKLVWDGAGDLRIFFVPYEYNGIVDFDSEINDNCREKLDLGWGCGTCLASPKIVVT</sequence>
<keyword evidence="2" id="KW-0645">Protease</keyword>
<evidence type="ECO:0000256" key="2">
    <source>
        <dbReference type="RuleBase" id="RU361156"/>
    </source>
</evidence>
<dbReference type="Gene3D" id="3.40.50.1820">
    <property type="entry name" value="alpha/beta hydrolase"/>
    <property type="match status" value="1"/>
</dbReference>
<dbReference type="InterPro" id="IPR001563">
    <property type="entry name" value="Peptidase_S10"/>
</dbReference>
<evidence type="ECO:0000313" key="4">
    <source>
        <dbReference type="Proteomes" id="UP001175271"/>
    </source>
</evidence>
<dbReference type="GO" id="GO:0004185">
    <property type="term" value="F:serine-type carboxypeptidase activity"/>
    <property type="evidence" value="ECO:0007669"/>
    <property type="project" value="UniProtKB-UniRule"/>
</dbReference>
<dbReference type="EC" id="3.4.16.-" evidence="2"/>
<dbReference type="SUPFAM" id="SSF53474">
    <property type="entry name" value="alpha/beta-Hydrolases"/>
    <property type="match status" value="1"/>
</dbReference>
<accession>A0AA39LM07</accession>
<dbReference type="InterPro" id="IPR029058">
    <property type="entry name" value="AB_hydrolase_fold"/>
</dbReference>
<comment type="similarity">
    <text evidence="1 2">Belongs to the peptidase S10 family.</text>
</comment>
<evidence type="ECO:0000313" key="3">
    <source>
        <dbReference type="EMBL" id="KAK0402272.1"/>
    </source>
</evidence>
<protein>
    <recommendedName>
        <fullName evidence="2">Carboxypeptidase</fullName>
        <ecNumber evidence="2">3.4.16.-</ecNumber>
    </recommendedName>
</protein>
<dbReference type="AlphaFoldDB" id="A0AA39LM07"/>
<keyword evidence="4" id="KW-1185">Reference proteome</keyword>
<dbReference type="PANTHER" id="PTHR11802:SF418">
    <property type="entry name" value="SERINE CARBOXYPEPTIDASE CTSA-1.1"/>
    <property type="match status" value="1"/>
</dbReference>
<evidence type="ECO:0000256" key="1">
    <source>
        <dbReference type="ARBA" id="ARBA00009431"/>
    </source>
</evidence>
<reference evidence="3" key="1">
    <citation type="submission" date="2023-06" db="EMBL/GenBank/DDBJ databases">
        <title>Genomic analysis of the entomopathogenic nematode Steinernema hermaphroditum.</title>
        <authorList>
            <person name="Schwarz E.M."/>
            <person name="Heppert J.K."/>
            <person name="Baniya A."/>
            <person name="Schwartz H.T."/>
            <person name="Tan C.-H."/>
            <person name="Antoshechkin I."/>
            <person name="Sternberg P.W."/>
            <person name="Goodrich-Blair H."/>
            <person name="Dillman A.R."/>
        </authorList>
    </citation>
    <scope>NUCLEOTIDE SEQUENCE</scope>
    <source>
        <strain evidence="3">PS9179</strain>
        <tissue evidence="3">Whole animal</tissue>
    </source>
</reference>
<dbReference type="PRINTS" id="PR00724">
    <property type="entry name" value="CRBOXYPTASEC"/>
</dbReference>
<dbReference type="PANTHER" id="PTHR11802">
    <property type="entry name" value="SERINE PROTEASE FAMILY S10 SERINE CARBOXYPEPTIDASE"/>
    <property type="match status" value="1"/>
</dbReference>
<name>A0AA39LM07_9BILA</name>
<dbReference type="Proteomes" id="UP001175271">
    <property type="component" value="Unassembled WGS sequence"/>
</dbReference>
<comment type="caution">
    <text evidence="3">The sequence shown here is derived from an EMBL/GenBank/DDBJ whole genome shotgun (WGS) entry which is preliminary data.</text>
</comment>
<gene>
    <name evidence="3" type="ORF">QR680_016243</name>
</gene>
<proteinExistence type="inferred from homology"/>
<dbReference type="Pfam" id="PF00450">
    <property type="entry name" value="Peptidase_S10"/>
    <property type="match status" value="1"/>
</dbReference>
<dbReference type="EMBL" id="JAUCMV010000004">
    <property type="protein sequence ID" value="KAK0402272.1"/>
    <property type="molecule type" value="Genomic_DNA"/>
</dbReference>
<dbReference type="InterPro" id="IPR018202">
    <property type="entry name" value="Ser_caboxypep_ser_AS"/>
</dbReference>
<keyword evidence="2" id="KW-0121">Carboxypeptidase</keyword>